<gene>
    <name evidence="1" type="ORF">JAO74_03725</name>
</gene>
<keyword evidence="2" id="KW-1185">Reference proteome</keyword>
<dbReference type="RefSeq" id="WP_199035301.1">
    <property type="nucleotide sequence ID" value="NZ_JAELXS010000002.1"/>
</dbReference>
<comment type="caution">
    <text evidence="1">The sequence shown here is derived from an EMBL/GenBank/DDBJ whole genome shotgun (WGS) entry which is preliminary data.</text>
</comment>
<organism evidence="1 2">
    <name type="scientific">Sphingomonas mollis</name>
    <dbReference type="NCBI Taxonomy" id="2795726"/>
    <lineage>
        <taxon>Bacteria</taxon>
        <taxon>Pseudomonadati</taxon>
        <taxon>Pseudomonadota</taxon>
        <taxon>Alphaproteobacteria</taxon>
        <taxon>Sphingomonadales</taxon>
        <taxon>Sphingomonadaceae</taxon>
        <taxon>Sphingomonas</taxon>
    </lineage>
</organism>
<reference evidence="2" key="1">
    <citation type="submission" date="2020-12" db="EMBL/GenBank/DDBJ databases">
        <title>Hymenobacter sp.</title>
        <authorList>
            <person name="Kim M.K."/>
        </authorList>
    </citation>
    <scope>NUCLEOTIDE SEQUENCE [LARGE SCALE GENOMIC DNA]</scope>
    <source>
        <strain evidence="2">BT553</strain>
    </source>
</reference>
<evidence type="ECO:0000313" key="2">
    <source>
        <dbReference type="Proteomes" id="UP000640426"/>
    </source>
</evidence>
<evidence type="ECO:0000313" key="1">
    <source>
        <dbReference type="EMBL" id="MBJ6120899.1"/>
    </source>
</evidence>
<sequence>MYGGSGTGANGYVFPGGNLLWQAKRNVAAGADIAPGDGWQEIVGNAAMFSAARKWLGKRSVDVWTIAKNIFGATAFAARFRPTICGQARTTTLDHLADELNVSGFMDIVRSIGNSAYSYDNFPVESTEITADSMYQGFVDDMNTGHPARIGQWNDAVLRAGKENYWYELGLHPNIYTPGASNQYKNAWSTLSTQGVRLRELDRLHARNMRERTSGAAFYFLGFFGNVWALRPNGYTDTTSPRWLGHKDGLTA</sequence>
<dbReference type="Proteomes" id="UP000640426">
    <property type="component" value="Unassembled WGS sequence"/>
</dbReference>
<proteinExistence type="predicted"/>
<protein>
    <submittedName>
        <fullName evidence="1">Uncharacterized protein</fullName>
    </submittedName>
</protein>
<dbReference type="EMBL" id="JAELXS010000002">
    <property type="protein sequence ID" value="MBJ6120899.1"/>
    <property type="molecule type" value="Genomic_DNA"/>
</dbReference>
<name>A0ABS0XLJ1_9SPHN</name>
<accession>A0ABS0XLJ1</accession>